<sequence length="1097" mass="124641">MTISNHPVLILTCKHLKERRRRLFHTIWEITSGVLVFVMLLLMRQVIKHSHFTQDRGDVSGTRLNEIIYTPNNKLMQTFMTKVANNFGQRHARTNSALVPFKGFPNEAAVDDYMASLSSVNGSNPIAVDVNTTLPNLDYTIKLVDKADLKLYRPKLKQIPIYEPLNTKEQASFPLMKLQWAIDRTFMERQVFIMTLAWYLDMVNPGSYGVAQKWNFLFKLRGPKCEARASAENLIKKLHLEDKADLFSGVRARRWSRRVGTRRTNVLRGDKTVLMTTTSIEEADALGDRIALLSHGKLKLTLKHKRNMSTVRQVIGESLPEAVTTKIDHKRILFTLPAKDHELFPKLFDTLEERREELGISAMDVERLKGWALHLQQLKVLIRRNFFHIIYFPVDSLNDASMAINMFSNFYMFSQMPGQYSPIRTRTVNPQQVKLFIPKENILVRSVEKADKPSGRILLVDDLHKNFVNLCQTTPINAVHGVSFSVKGGESIGLLGPPGSGKTSALSMIAGRQSITRGDCCLDGWFLRMQRSQYIAKVSLVKCTGGLDEFYTGYENLKILCLLRGYSLQHLTHTSVRRYSAGCARLLRLCAALLAAPPAVLLDEPMRSVDPHSRPLVARALARLTGRGSAVVLAEQSLNWRDIDTLCSRIAVFTNGQISALGSSRHVRAMLANGHTARLKLKLKPIRTSISEDSTSDIFSNDDEAADDAEAIKKLKEKRRLEIAAAMKHFNDPDDIEFDNNDKKSDSGKSTQHDDRRESSSQQAARDERRLYLTSRQGSEITETEDEDIEDIKKVYQKSQHNFVKIQLDDDDDDEDNSQPDNANPDKAQTTAEELEISRTGNVPKEGESDQAKTSQPVSAQLSNVESKIDQPVTSRAVAKSIYSNKDQSRGLEGQQSMDELKILLIRDETELAEPLLIRDDSNVRFLRDNNLKGTVYDDITRETMKRNVISLRSVQALKTDFKNEFPTSKLADEHLSMLHFHIKGDKNMTYSSMFSKLEKLKRKYENIIEDYTLSEISIDDVHSAEIYCEFSGPCTALDRLFTTIKLDWSDGTLILLKVLADAIEEFERFRNHSEPVYVFIHEWHAMVRADLDREIS</sequence>
<accession>A0ACC0J4Q7</accession>
<dbReference type="Proteomes" id="UP001064048">
    <property type="component" value="Chromosome 14"/>
</dbReference>
<organism evidence="1 2">
    <name type="scientific">Choristoneura fumiferana</name>
    <name type="common">Spruce budworm moth</name>
    <name type="synonym">Archips fumiferana</name>
    <dbReference type="NCBI Taxonomy" id="7141"/>
    <lineage>
        <taxon>Eukaryota</taxon>
        <taxon>Metazoa</taxon>
        <taxon>Ecdysozoa</taxon>
        <taxon>Arthropoda</taxon>
        <taxon>Hexapoda</taxon>
        <taxon>Insecta</taxon>
        <taxon>Pterygota</taxon>
        <taxon>Neoptera</taxon>
        <taxon>Endopterygota</taxon>
        <taxon>Lepidoptera</taxon>
        <taxon>Glossata</taxon>
        <taxon>Ditrysia</taxon>
        <taxon>Tortricoidea</taxon>
        <taxon>Tortricidae</taxon>
        <taxon>Tortricinae</taxon>
        <taxon>Choristoneura</taxon>
    </lineage>
</organism>
<proteinExistence type="predicted"/>
<evidence type="ECO:0000313" key="1">
    <source>
        <dbReference type="EMBL" id="KAI8419809.1"/>
    </source>
</evidence>
<dbReference type="EMBL" id="CM046114">
    <property type="protein sequence ID" value="KAI8419809.1"/>
    <property type="molecule type" value="Genomic_DNA"/>
</dbReference>
<evidence type="ECO:0000313" key="2">
    <source>
        <dbReference type="Proteomes" id="UP001064048"/>
    </source>
</evidence>
<reference evidence="1 2" key="1">
    <citation type="journal article" date="2022" name="Genome Biol. Evol.">
        <title>The Spruce Budworm Genome: Reconstructing the Evolutionary History of Antifreeze Proteins.</title>
        <authorList>
            <person name="Beliveau C."/>
            <person name="Gagne P."/>
            <person name="Picq S."/>
            <person name="Vernygora O."/>
            <person name="Keeling C.I."/>
            <person name="Pinkney K."/>
            <person name="Doucet D."/>
            <person name="Wen F."/>
            <person name="Johnston J.S."/>
            <person name="Maaroufi H."/>
            <person name="Boyle B."/>
            <person name="Laroche J."/>
            <person name="Dewar K."/>
            <person name="Juretic N."/>
            <person name="Blackburn G."/>
            <person name="Nisole A."/>
            <person name="Brunet B."/>
            <person name="Brandao M."/>
            <person name="Lumley L."/>
            <person name="Duan J."/>
            <person name="Quan G."/>
            <person name="Lucarotti C.J."/>
            <person name="Roe A.D."/>
            <person name="Sperling F.A.H."/>
            <person name="Levesque R.C."/>
            <person name="Cusson M."/>
        </authorList>
    </citation>
    <scope>NUCLEOTIDE SEQUENCE [LARGE SCALE GENOMIC DNA]</scope>
    <source>
        <strain evidence="1">Glfc:IPQL:Cfum</strain>
    </source>
</reference>
<name>A0ACC0J4Q7_CHOFU</name>
<gene>
    <name evidence="1" type="ORF">MSG28_008454</name>
</gene>
<comment type="caution">
    <text evidence="1">The sequence shown here is derived from an EMBL/GenBank/DDBJ whole genome shotgun (WGS) entry which is preliminary data.</text>
</comment>
<keyword evidence="2" id="KW-1185">Reference proteome</keyword>
<protein>
    <submittedName>
        <fullName evidence="1">Uncharacterized protein</fullName>
    </submittedName>
</protein>